<dbReference type="EMBL" id="VUJU01008851">
    <property type="protein sequence ID" value="KAF0724959.1"/>
    <property type="molecule type" value="Genomic_DNA"/>
</dbReference>
<organism evidence="2 3">
    <name type="scientific">Aphis craccivora</name>
    <name type="common">Cowpea aphid</name>
    <dbReference type="NCBI Taxonomy" id="307492"/>
    <lineage>
        <taxon>Eukaryota</taxon>
        <taxon>Metazoa</taxon>
        <taxon>Ecdysozoa</taxon>
        <taxon>Arthropoda</taxon>
        <taxon>Hexapoda</taxon>
        <taxon>Insecta</taxon>
        <taxon>Pterygota</taxon>
        <taxon>Neoptera</taxon>
        <taxon>Paraneoptera</taxon>
        <taxon>Hemiptera</taxon>
        <taxon>Sternorrhyncha</taxon>
        <taxon>Aphidomorpha</taxon>
        <taxon>Aphidoidea</taxon>
        <taxon>Aphididae</taxon>
        <taxon>Aphidini</taxon>
        <taxon>Aphis</taxon>
        <taxon>Aphis</taxon>
    </lineage>
</organism>
<keyword evidence="1" id="KW-0812">Transmembrane</keyword>
<dbReference type="Proteomes" id="UP000478052">
    <property type="component" value="Unassembled WGS sequence"/>
</dbReference>
<proteinExistence type="predicted"/>
<keyword evidence="3" id="KW-1185">Reference proteome</keyword>
<feature type="transmembrane region" description="Helical" evidence="1">
    <location>
        <begin position="99"/>
        <end position="119"/>
    </location>
</feature>
<evidence type="ECO:0000313" key="3">
    <source>
        <dbReference type="Proteomes" id="UP000478052"/>
    </source>
</evidence>
<evidence type="ECO:0000313" key="2">
    <source>
        <dbReference type="EMBL" id="KAF0724959.1"/>
    </source>
</evidence>
<dbReference type="OrthoDB" id="6620931at2759"/>
<sequence length="283" mass="33316">MIHTAPNVQQSGTHLPVPTRFTFLSETGLSLKIEALLLLQNVCNIQPISHLNCNRSLDSWKCDKLDHVDSIKYLGMIFDRDLRWNIRINQVVIILNTKILRLVYLAIVQSIISYGIVIWGNASKFALNPLIITLNSMLRFILTKSYDFHVYDLYSNFNVRNLNELYSQFYLIHPILIVYCRYVSLFLKKPSTIVDSEFFFLNFGSEKDVNLYKSRFGYFTFKPTCWLKRIQRPDINFGCDFDGIERRMTFKKNMHNAFPSATICYKVRIQPEKHNTYSLKFKY</sequence>
<gene>
    <name evidence="2" type="ORF">FWK35_00023657</name>
</gene>
<accession>A0A6G0WC09</accession>
<reference evidence="2 3" key="1">
    <citation type="submission" date="2019-08" db="EMBL/GenBank/DDBJ databases">
        <title>Whole genome of Aphis craccivora.</title>
        <authorList>
            <person name="Voronova N.V."/>
            <person name="Shulinski R.S."/>
            <person name="Bandarenka Y.V."/>
            <person name="Zhorov D.G."/>
            <person name="Warner D."/>
        </authorList>
    </citation>
    <scope>NUCLEOTIDE SEQUENCE [LARGE SCALE GENOMIC DNA]</scope>
    <source>
        <strain evidence="2">180601</strain>
        <tissue evidence="2">Whole Body</tissue>
    </source>
</reference>
<protein>
    <submittedName>
        <fullName evidence="2">Neuroblastoma-amplified sequence-like</fullName>
    </submittedName>
</protein>
<keyword evidence="1" id="KW-1133">Transmembrane helix</keyword>
<keyword evidence="1" id="KW-0472">Membrane</keyword>
<name>A0A6G0WC09_APHCR</name>
<dbReference type="AlphaFoldDB" id="A0A6G0WC09"/>
<comment type="caution">
    <text evidence="2">The sequence shown here is derived from an EMBL/GenBank/DDBJ whole genome shotgun (WGS) entry which is preliminary data.</text>
</comment>
<evidence type="ECO:0000256" key="1">
    <source>
        <dbReference type="SAM" id="Phobius"/>
    </source>
</evidence>